<accession>A0ABV6LR65</accession>
<comment type="caution">
    <text evidence="4">The sequence shown here is derived from an EMBL/GenBank/DDBJ whole genome shotgun (WGS) entry which is preliminary data.</text>
</comment>
<protein>
    <submittedName>
        <fullName evidence="4">Tetratricopeptide repeat protein</fullName>
    </submittedName>
</protein>
<dbReference type="RefSeq" id="WP_377349438.1">
    <property type="nucleotide sequence ID" value="NZ_JBHLTP010000012.1"/>
</dbReference>
<keyword evidence="2 3" id="KW-0802">TPR repeat</keyword>
<keyword evidence="1" id="KW-0677">Repeat</keyword>
<evidence type="ECO:0000313" key="4">
    <source>
        <dbReference type="EMBL" id="MFC0524901.1"/>
    </source>
</evidence>
<dbReference type="SUPFAM" id="SSF48452">
    <property type="entry name" value="TPR-like"/>
    <property type="match status" value="2"/>
</dbReference>
<dbReference type="PANTHER" id="PTHR45641:SF19">
    <property type="entry name" value="NEPHROCYSTIN-3"/>
    <property type="match status" value="1"/>
</dbReference>
<dbReference type="Pfam" id="PF13424">
    <property type="entry name" value="TPR_12"/>
    <property type="match status" value="1"/>
</dbReference>
<evidence type="ECO:0000256" key="3">
    <source>
        <dbReference type="PROSITE-ProRule" id="PRU00339"/>
    </source>
</evidence>
<feature type="repeat" description="TPR" evidence="3">
    <location>
        <begin position="791"/>
        <end position="824"/>
    </location>
</feature>
<dbReference type="Gene3D" id="1.25.40.10">
    <property type="entry name" value="Tetratricopeptide repeat domain"/>
    <property type="match status" value="2"/>
</dbReference>
<dbReference type="PROSITE" id="PS50293">
    <property type="entry name" value="TPR_REGION"/>
    <property type="match status" value="1"/>
</dbReference>
<dbReference type="InterPro" id="IPR011990">
    <property type="entry name" value="TPR-like_helical_dom_sf"/>
</dbReference>
<gene>
    <name evidence="4" type="ORF">ACFFGV_15080</name>
</gene>
<evidence type="ECO:0000313" key="5">
    <source>
        <dbReference type="Proteomes" id="UP001589836"/>
    </source>
</evidence>
<dbReference type="PROSITE" id="PS50005">
    <property type="entry name" value="TPR"/>
    <property type="match status" value="3"/>
</dbReference>
<keyword evidence="5" id="KW-1185">Reference proteome</keyword>
<organism evidence="4 5">
    <name type="scientific">Pontibacillus salicampi</name>
    <dbReference type="NCBI Taxonomy" id="1449801"/>
    <lineage>
        <taxon>Bacteria</taxon>
        <taxon>Bacillati</taxon>
        <taxon>Bacillota</taxon>
        <taxon>Bacilli</taxon>
        <taxon>Bacillales</taxon>
        <taxon>Bacillaceae</taxon>
        <taxon>Pontibacillus</taxon>
    </lineage>
</organism>
<dbReference type="InterPro" id="IPR019734">
    <property type="entry name" value="TPR_rpt"/>
</dbReference>
<dbReference type="SMART" id="SM00028">
    <property type="entry name" value="TPR"/>
    <property type="match status" value="6"/>
</dbReference>
<evidence type="ECO:0000256" key="2">
    <source>
        <dbReference type="ARBA" id="ARBA00022803"/>
    </source>
</evidence>
<dbReference type="Proteomes" id="UP001589836">
    <property type="component" value="Unassembled WGS sequence"/>
</dbReference>
<sequence>MTLKPKHSLHTLKLNKNIAVRQFTDREEPQRTFKRAMQEKDDNPRVLVYYGIGGIGKSRLLKELKQQSQQYYPNSMNAFLDFKEVSHHSLSRSLIHLREQLKTSHRVTFPTFDLAYAVYWKKLHPEMSLKSQSKELPFIEEGSFVGDLINQLENIPLAHWLPKTLKLIHGLSKYKESINWWFGRGKQVLEQLEEMLPGEIEERLSLYWALDLKDYLQQKPKPAVLFIDTYEALLDNTNQQGHFLDKDEWIRQLVLQLPEVLWVICGRDKIQWGRLDEEWEEYIEQHLIGELSKVDSEQFLLSCGIEDPAIRNTIMDTSKGLPYYLDVLIDTFFVLKATHTPTKNELTATRAQMTQRLLQYLSKSEQETLKLLALPRFWDLDLFQSLVNTFNTGYPITSYTELFRFSFISERENQAWSMHTIMRESLRKSLQQHQPILYQKVHDFLLQYYENQLRTVEHKSIPFQEGMFHAFQNQPIEQAVQWTLREGTNLKNNGDLLVLVEAFPIIEEYLTNDIASSIYGEVYKLFGETFALVGEYHTAETLYSKSIDILQKTEGTIGSYASVRVLLGELMVHQSQYEQALTYFQNALHLFSTYGAMELEEASVHLHLGKLIVRFGDYSQAVHHYKEALQLCDKVEEVQLTYVIKGIAYEKLGECAADPSDSQQEKLYERSILYLKKAVQKEYSFDQVLTMKQLGLSYKRLAEHYYEKQQWKKAISIYGQAIAIYNQVLQLSPCLIDVLEKKGHASVDCMKAQVCNNQWDKAINSFELAKAAFEEVLELSPTQGGSRNRLASAYRELGILYARQEKWDMAMASFEQAKMKHLETLRYTPTYIYSQNSLGKTYYAWGEAYEKQQNKLNAIEAYSLALQSFKEMLTLAPGTKEAVQYRNALNSKMRALKKL</sequence>
<reference evidence="4 5" key="1">
    <citation type="submission" date="2024-09" db="EMBL/GenBank/DDBJ databases">
        <authorList>
            <person name="Sun Q."/>
            <person name="Mori K."/>
        </authorList>
    </citation>
    <scope>NUCLEOTIDE SEQUENCE [LARGE SCALE GENOMIC DNA]</scope>
    <source>
        <strain evidence="4 5">NCAIM B.02529</strain>
    </source>
</reference>
<proteinExistence type="predicted"/>
<dbReference type="SUPFAM" id="SSF52540">
    <property type="entry name" value="P-loop containing nucleoside triphosphate hydrolases"/>
    <property type="match status" value="1"/>
</dbReference>
<dbReference type="InterPro" id="IPR027417">
    <property type="entry name" value="P-loop_NTPase"/>
</dbReference>
<dbReference type="Pfam" id="PF13176">
    <property type="entry name" value="TPR_7"/>
    <property type="match status" value="1"/>
</dbReference>
<name>A0ABV6LR65_9BACI</name>
<feature type="repeat" description="TPR" evidence="3">
    <location>
        <begin position="561"/>
        <end position="594"/>
    </location>
</feature>
<dbReference type="PANTHER" id="PTHR45641">
    <property type="entry name" value="TETRATRICOPEPTIDE REPEAT PROTEIN (AFU_ORTHOLOGUE AFUA_6G03870)"/>
    <property type="match status" value="1"/>
</dbReference>
<dbReference type="EMBL" id="JBHLTP010000012">
    <property type="protein sequence ID" value="MFC0524901.1"/>
    <property type="molecule type" value="Genomic_DNA"/>
</dbReference>
<dbReference type="Gene3D" id="3.40.50.300">
    <property type="entry name" value="P-loop containing nucleotide triphosphate hydrolases"/>
    <property type="match status" value="1"/>
</dbReference>
<feature type="repeat" description="TPR" evidence="3">
    <location>
        <begin position="602"/>
        <end position="635"/>
    </location>
</feature>
<evidence type="ECO:0000256" key="1">
    <source>
        <dbReference type="ARBA" id="ARBA00022737"/>
    </source>
</evidence>